<dbReference type="GO" id="GO:0007155">
    <property type="term" value="P:cell adhesion"/>
    <property type="evidence" value="ECO:0007669"/>
    <property type="project" value="TreeGrafter"/>
</dbReference>
<dbReference type="Pfam" id="PF02469">
    <property type="entry name" value="Fasciclin"/>
    <property type="match status" value="2"/>
</dbReference>
<dbReference type="InterPro" id="IPR036378">
    <property type="entry name" value="FAS1_dom_sf"/>
</dbReference>
<dbReference type="InterPro" id="IPR050904">
    <property type="entry name" value="Adhesion/Biosynth-related"/>
</dbReference>
<evidence type="ECO:0000313" key="2">
    <source>
        <dbReference type="PIR" id="B60672"/>
    </source>
</evidence>
<proteinExistence type="predicted"/>
<dbReference type="PANTHER" id="PTHR10900">
    <property type="entry name" value="PERIOSTIN-RELATED"/>
    <property type="match status" value="1"/>
</dbReference>
<dbReference type="SUPFAM" id="SSF82153">
    <property type="entry name" value="FAS1 domain"/>
    <property type="match status" value="2"/>
</dbReference>
<evidence type="ECO:0000259" key="1">
    <source>
        <dbReference type="PROSITE" id="PS50213"/>
    </source>
</evidence>
<dbReference type="GO" id="GO:0005615">
    <property type="term" value="C:extracellular space"/>
    <property type="evidence" value="ECO:0007669"/>
    <property type="project" value="TreeGrafter"/>
</dbReference>
<feature type="domain" description="FAS1" evidence="1">
    <location>
        <begin position="5"/>
        <end position="139"/>
    </location>
</feature>
<sequence length="308" mass="34092">GLTSQDDLIDDLVAKLPALGLREASDIARQVDLKQIIRDSDFSSLTICLPSDQACQKWRQELPSELKPEALKQLVKAWIIPVLSGHQPSSTTRKFESLNGAKLRLNVYSENIITVNPARVIDADRIIGNTDASHPSTRSSFHFLPASVQTVSDVEAFRRSLISEAKLVSQKFLADADPITVLVPTNKAFKALPAGVLEDLKKKNRPNSKTCSNISDLDVNTVILSRQRIRALQGDEISVTLNEVMRNMERDICTAIDPAITTNHGVIHVIDRVLVQHRNIMSSFKSFKMPSNVPGTYDFSIQLLTASK</sequence>
<dbReference type="GO" id="GO:0050839">
    <property type="term" value="F:cell adhesion molecule binding"/>
    <property type="evidence" value="ECO:0007669"/>
    <property type="project" value="TreeGrafter"/>
</dbReference>
<dbReference type="Gene3D" id="2.30.180.10">
    <property type="entry name" value="FAS1 domain"/>
    <property type="match status" value="2"/>
</dbReference>
<dbReference type="PROSITE" id="PS50213">
    <property type="entry name" value="FAS1"/>
    <property type="match status" value="2"/>
</dbReference>
<dbReference type="AlphaFoldDB" id="Q7M3M2"/>
<name>Q7M3M2_PARLI</name>
<dbReference type="InterPro" id="IPR000782">
    <property type="entry name" value="FAS1_domain"/>
</dbReference>
<accession>Q7M3M2</accession>
<dbReference type="PIR" id="B60672">
    <property type="entry name" value="B60672"/>
</dbReference>
<dbReference type="SMART" id="SM00554">
    <property type="entry name" value="FAS1"/>
    <property type="match status" value="2"/>
</dbReference>
<dbReference type="PANTHER" id="PTHR10900:SF124">
    <property type="entry name" value="FI05614P"/>
    <property type="match status" value="1"/>
</dbReference>
<feature type="non-terminal residue" evidence="2">
    <location>
        <position position="1"/>
    </location>
</feature>
<dbReference type="GO" id="GO:0030198">
    <property type="term" value="P:extracellular matrix organization"/>
    <property type="evidence" value="ECO:0007669"/>
    <property type="project" value="TreeGrafter"/>
</dbReference>
<organism evidence="2">
    <name type="scientific">Paracentrotus lividus</name>
    <name type="common">Common sea urchin</name>
    <dbReference type="NCBI Taxonomy" id="7656"/>
    <lineage>
        <taxon>Eukaryota</taxon>
        <taxon>Metazoa</taxon>
        <taxon>Echinodermata</taxon>
        <taxon>Eleutherozoa</taxon>
        <taxon>Echinozoa</taxon>
        <taxon>Echinoidea</taxon>
        <taxon>Euechinoidea</taxon>
        <taxon>Echinacea</taxon>
        <taxon>Camarodonta</taxon>
        <taxon>Echinidea</taxon>
        <taxon>Echinidae</taxon>
        <taxon>Paracentrotus</taxon>
    </lineage>
</organism>
<feature type="domain" description="FAS1" evidence="1">
    <location>
        <begin position="141"/>
        <end position="274"/>
    </location>
</feature>
<feature type="non-terminal residue" evidence="2">
    <location>
        <position position="308"/>
    </location>
</feature>
<dbReference type="GO" id="GO:0031012">
    <property type="term" value="C:extracellular matrix"/>
    <property type="evidence" value="ECO:0007669"/>
    <property type="project" value="TreeGrafter"/>
</dbReference>
<reference evidence="2" key="1">
    <citation type="journal article" date="1990" name="Mol. Reprod. Dev.">
        <title>Analysis of the sequence and expression during sea urchin development of two members of a multigenic family, coding for butanol-extractable proteins.</title>
        <authorList>
            <person name="Di Carlo M."/>
            <person name="Montana G."/>
            <person name="Bonura A."/>
        </authorList>
    </citation>
    <scope>NUCLEOTIDE SEQUENCE</scope>
</reference>
<protein>
    <submittedName>
        <fullName evidence="2">Blastula butanol-extractable protein 4</fullName>
    </submittedName>
</protein>